<feature type="binding site" evidence="13">
    <location>
        <position position="90"/>
    </location>
    <ligand>
        <name>Ni(2+)</name>
        <dbReference type="ChEBI" id="CHEBI:49786"/>
        <note>for nickel-dependent acireductone dioxygenase activity</note>
    </ligand>
</feature>
<keyword evidence="6 13" id="KW-0028">Amino-acid biosynthesis</keyword>
<evidence type="ECO:0000256" key="7">
    <source>
        <dbReference type="ARBA" id="ARBA00022723"/>
    </source>
</evidence>
<dbReference type="GO" id="GO:0005737">
    <property type="term" value="C:cytoplasm"/>
    <property type="evidence" value="ECO:0007669"/>
    <property type="project" value="UniProtKB-SubCell"/>
</dbReference>
<evidence type="ECO:0000256" key="12">
    <source>
        <dbReference type="ARBA" id="ARBA00023242"/>
    </source>
</evidence>
<dbReference type="Gene3D" id="2.60.120.10">
    <property type="entry name" value="Jelly Rolls"/>
    <property type="match status" value="1"/>
</dbReference>
<feature type="binding site" evidence="13">
    <location>
        <position position="94"/>
    </location>
    <ligand>
        <name>Ni(2+)</name>
        <dbReference type="ChEBI" id="CHEBI:49786"/>
        <note>for nickel-dependent acireductone dioxygenase activity</note>
    </ligand>
</feature>
<evidence type="ECO:0000256" key="6">
    <source>
        <dbReference type="ARBA" id="ARBA00022605"/>
    </source>
</evidence>
<dbReference type="OrthoDB" id="1867259at2759"/>
<organism evidence="14 15">
    <name type="scientific">Acipenser ruthenus</name>
    <name type="common">Sterlet sturgeon</name>
    <dbReference type="NCBI Taxonomy" id="7906"/>
    <lineage>
        <taxon>Eukaryota</taxon>
        <taxon>Metazoa</taxon>
        <taxon>Chordata</taxon>
        <taxon>Craniata</taxon>
        <taxon>Vertebrata</taxon>
        <taxon>Euteleostomi</taxon>
        <taxon>Actinopterygii</taxon>
        <taxon>Chondrostei</taxon>
        <taxon>Acipenseriformes</taxon>
        <taxon>Acipenseridae</taxon>
        <taxon>Acipenser</taxon>
    </lineage>
</organism>
<dbReference type="GO" id="GO:0010309">
    <property type="term" value="F:acireductone dioxygenase [iron(II)-requiring] activity"/>
    <property type="evidence" value="ECO:0007669"/>
    <property type="project" value="UniProtKB-UniRule"/>
</dbReference>
<dbReference type="PANTHER" id="PTHR23418:SF0">
    <property type="entry name" value="ACIREDUCTONE DIOXYGENASE"/>
    <property type="match status" value="1"/>
</dbReference>
<comment type="subcellular location">
    <subcellularLocation>
        <location evidence="13">Cytoplasm</location>
    </subcellularLocation>
    <subcellularLocation>
        <location evidence="3 13">Nucleus</location>
    </subcellularLocation>
    <subcellularLocation>
        <location evidence="13">Cell membrane</location>
        <topology evidence="13">Peripheral membrane protein</topology>
        <orientation evidence="13">Cytoplasmic side</orientation>
    </subcellularLocation>
</comment>
<dbReference type="EC" id="1.13.11.53" evidence="13"/>
<dbReference type="GO" id="GO:0010308">
    <property type="term" value="F:acireductone dioxygenase (Ni2+-requiring) activity"/>
    <property type="evidence" value="ECO:0007669"/>
    <property type="project" value="UniProtKB-UniRule"/>
</dbReference>
<dbReference type="CDD" id="cd02232">
    <property type="entry name" value="cupin_ARD"/>
    <property type="match status" value="1"/>
</dbReference>
<keyword evidence="5 13" id="KW-0533">Nickel</keyword>
<dbReference type="RefSeq" id="XP_033874499.1">
    <property type="nucleotide sequence ID" value="XM_034018608.3"/>
</dbReference>
<feature type="binding site" evidence="13">
    <location>
        <position position="133"/>
    </location>
    <ligand>
        <name>Ni(2+)</name>
        <dbReference type="ChEBI" id="CHEBI:49786"/>
        <note>for nickel-dependent acireductone dioxygenase activity</note>
    </ligand>
</feature>
<feature type="binding site" evidence="13">
    <location>
        <position position="88"/>
    </location>
    <ligand>
        <name>Fe(2+)</name>
        <dbReference type="ChEBI" id="CHEBI:29033"/>
        <note>for iron-dependent acireductone dioxygenase activity</note>
    </ligand>
</feature>
<comment type="similarity">
    <text evidence="13">Belongs to the acireductone dioxygenase (ARD) family.</text>
</comment>
<evidence type="ECO:0000256" key="4">
    <source>
        <dbReference type="ARBA" id="ARBA00022490"/>
    </source>
</evidence>
<dbReference type="InterPro" id="IPR027496">
    <property type="entry name" value="ARD_euk"/>
</dbReference>
<dbReference type="GO" id="GO:0019509">
    <property type="term" value="P:L-methionine salvage from methylthioadenosine"/>
    <property type="evidence" value="ECO:0007669"/>
    <property type="project" value="UniProtKB-UniRule"/>
</dbReference>
<keyword evidence="12 13" id="KW-0539">Nucleus</keyword>
<dbReference type="AlphaFoldDB" id="A0A444U7A5"/>
<dbReference type="UniPathway" id="UPA00904">
    <property type="reaction ID" value="UER00878"/>
</dbReference>
<protein>
    <recommendedName>
        <fullName evidence="13">Acireductone dioxygenase</fullName>
    </recommendedName>
    <alternativeName>
        <fullName evidence="13">Acireductone dioxygenase (Fe(2+)-requiring)</fullName>
    </alternativeName>
    <alternativeName>
        <fullName evidence="13">Acireductone dioxygenase (Ni(2+)-requiring)</fullName>
    </alternativeName>
    <alternativeName>
        <fullName evidence="13">Membrane-type 1 matrix metalloproteinase cytoplasmic tail-binding protein 1</fullName>
        <shortName evidence="13">ARD</shortName>
        <shortName evidence="13">ARD'</shortName>
        <shortName evidence="13">Fe-ARD</shortName>
        <shortName evidence="13">MTCBP-1</shortName>
        <shortName evidence="13">Ni-ARD</shortName>
        <ecNumber evidence="13">1.13.11.53</ecNumber>
        <ecNumber evidence="13">1.13.11.54</ecNumber>
    </alternativeName>
</protein>
<comment type="catalytic activity">
    <reaction evidence="13">
        <text>1,2-dihydroxy-5-(methylsulfanyl)pent-1-en-3-one + O2 = 3-(methylsulfanyl)propanoate + CO + formate + 2 H(+)</text>
        <dbReference type="Rhea" id="RHEA:14161"/>
        <dbReference type="ChEBI" id="CHEBI:15378"/>
        <dbReference type="ChEBI" id="CHEBI:15379"/>
        <dbReference type="ChEBI" id="CHEBI:15740"/>
        <dbReference type="ChEBI" id="CHEBI:17245"/>
        <dbReference type="ChEBI" id="CHEBI:49016"/>
        <dbReference type="ChEBI" id="CHEBI:49252"/>
        <dbReference type="EC" id="1.13.11.53"/>
    </reaction>
</comment>
<evidence type="ECO:0000256" key="1">
    <source>
        <dbReference type="ARBA" id="ARBA00000428"/>
    </source>
</evidence>
<dbReference type="GO" id="GO:0005634">
    <property type="term" value="C:nucleus"/>
    <property type="evidence" value="ECO:0007669"/>
    <property type="project" value="UniProtKB-SubCell"/>
</dbReference>
<dbReference type="PANTHER" id="PTHR23418">
    <property type="entry name" value="ACIREDUCTONE DIOXYGENASE"/>
    <property type="match status" value="1"/>
</dbReference>
<keyword evidence="13" id="KW-1003">Cell membrane</keyword>
<dbReference type="EMBL" id="SCEB01215147">
    <property type="protein sequence ID" value="RXM31038.1"/>
    <property type="molecule type" value="Genomic_DNA"/>
</dbReference>
<evidence type="ECO:0000256" key="2">
    <source>
        <dbReference type="ARBA" id="ARBA00001967"/>
    </source>
</evidence>
<keyword evidence="7 13" id="KW-0479">Metal-binding</keyword>
<dbReference type="HAMAP" id="MF_03154">
    <property type="entry name" value="Salvage_MtnD_euk"/>
    <property type="match status" value="1"/>
</dbReference>
<evidence type="ECO:0000256" key="13">
    <source>
        <dbReference type="HAMAP-Rule" id="MF_03154"/>
    </source>
</evidence>
<comment type="catalytic activity">
    <reaction evidence="1 13">
        <text>1,2-dihydroxy-5-(methylsulfanyl)pent-1-en-3-one + O2 = 4-methylsulfanyl-2-oxobutanoate + formate + 2 H(+)</text>
        <dbReference type="Rhea" id="RHEA:24504"/>
        <dbReference type="ChEBI" id="CHEBI:15378"/>
        <dbReference type="ChEBI" id="CHEBI:15379"/>
        <dbReference type="ChEBI" id="CHEBI:15740"/>
        <dbReference type="ChEBI" id="CHEBI:16723"/>
        <dbReference type="ChEBI" id="CHEBI:49252"/>
        <dbReference type="EC" id="1.13.11.54"/>
    </reaction>
</comment>
<evidence type="ECO:0000256" key="10">
    <source>
        <dbReference type="ARBA" id="ARBA00023004"/>
    </source>
</evidence>
<evidence type="ECO:0000313" key="15">
    <source>
        <dbReference type="Proteomes" id="UP000289886"/>
    </source>
</evidence>
<keyword evidence="15" id="KW-1185">Reference proteome</keyword>
<keyword evidence="8 13" id="KW-0223">Dioxygenase</keyword>
<dbReference type="SUPFAM" id="SSF51182">
    <property type="entry name" value="RmlC-like cupins"/>
    <property type="match status" value="1"/>
</dbReference>
<evidence type="ECO:0000256" key="9">
    <source>
        <dbReference type="ARBA" id="ARBA00023002"/>
    </source>
</evidence>
<keyword evidence="10 13" id="KW-0408">Iron</keyword>
<gene>
    <name evidence="13" type="primary">ADI1</name>
    <name evidence="13" type="synonym">MTCBP1</name>
    <name evidence="14" type="ORF">EOD39_7323</name>
</gene>
<keyword evidence="11 13" id="KW-0486">Methionine biosynthesis</keyword>
<accession>A0A444U7A5</accession>
<feature type="binding site" evidence="13">
    <location>
        <position position="94"/>
    </location>
    <ligand>
        <name>Fe(2+)</name>
        <dbReference type="ChEBI" id="CHEBI:29033"/>
        <note>for iron-dependent acireductone dioxygenase activity</note>
    </ligand>
</feature>
<dbReference type="InterPro" id="IPR014710">
    <property type="entry name" value="RmlC-like_jellyroll"/>
</dbReference>
<feature type="binding site" evidence="13">
    <location>
        <position position="90"/>
    </location>
    <ligand>
        <name>Fe(2+)</name>
        <dbReference type="ChEBI" id="CHEBI:29033"/>
        <note>for iron-dependent acireductone dioxygenase activity</note>
    </ligand>
</feature>
<feature type="binding site" evidence="13">
    <location>
        <position position="88"/>
    </location>
    <ligand>
        <name>Ni(2+)</name>
        <dbReference type="ChEBI" id="CHEBI:49786"/>
        <note>for nickel-dependent acireductone dioxygenase activity</note>
    </ligand>
</feature>
<keyword evidence="9 13" id="KW-0560">Oxidoreductase</keyword>
<sequence>MVEAWYMDDSSEDQRTPHRLEPNMAVSLEELEKLGVLYWKLDADNYETDPKLAKIREERGYSYVDIIEIHKDTLPNYEEKLKIFYMEHLHLDEEIRYILDGSGYFDVRAKDEKWIRIAMEKGDMITLPAGIYHRFTLDQNNYTKAMRLFVGEPVWTAHNRPADHFDCRKEYLNKIASAVAS</sequence>
<dbReference type="Proteomes" id="UP000289886">
    <property type="component" value="Unassembled WGS sequence"/>
</dbReference>
<keyword evidence="4 13" id="KW-0963">Cytoplasm</keyword>
<comment type="caution">
    <text evidence="14">The sequence shown here is derived from an EMBL/GenBank/DDBJ whole genome shotgun (WGS) entry which is preliminary data.</text>
</comment>
<feature type="binding site" evidence="13">
    <location>
        <position position="133"/>
    </location>
    <ligand>
        <name>Fe(2+)</name>
        <dbReference type="ChEBI" id="CHEBI:29033"/>
        <note>for iron-dependent acireductone dioxygenase activity</note>
    </ligand>
</feature>
<dbReference type="GO" id="GO:0005506">
    <property type="term" value="F:iron ion binding"/>
    <property type="evidence" value="ECO:0007669"/>
    <property type="project" value="UniProtKB-UniRule"/>
</dbReference>
<dbReference type="GeneID" id="117411309"/>
<keyword evidence="13" id="KW-0472">Membrane</keyword>
<name>A0A444U7A5_ACIRT</name>
<evidence type="ECO:0000313" key="14">
    <source>
        <dbReference type="EMBL" id="RXM31038.1"/>
    </source>
</evidence>
<comment type="function">
    <text evidence="13">Catalyzes 2 different reactions between oxygen and the acireductone 1,2-dihydroxy-3-keto-5-methylthiopentene (DHK-MTPene) depending upon the metal bound in the active site. Fe-containing acireductone dioxygenase (Fe-ARD) produces formate and 2-keto-4-methylthiobutyrate (KMTB), the alpha-ketoacid precursor of methionine in the methionine recycle pathway. Ni-containing acireductone dioxygenase (Ni-ARD) produces methylthiopropionate, carbon monoxide and formate, and does not lie on the methionine recycle pathway.</text>
</comment>
<dbReference type="GO" id="GO:0016151">
    <property type="term" value="F:nickel cation binding"/>
    <property type="evidence" value="ECO:0007669"/>
    <property type="project" value="UniProtKB-UniRule"/>
</dbReference>
<dbReference type="Pfam" id="PF03079">
    <property type="entry name" value="ARD"/>
    <property type="match status" value="1"/>
</dbReference>
<evidence type="ECO:0000256" key="11">
    <source>
        <dbReference type="ARBA" id="ARBA00023167"/>
    </source>
</evidence>
<proteinExistence type="inferred from homology"/>
<evidence type="ECO:0000256" key="5">
    <source>
        <dbReference type="ARBA" id="ARBA00022596"/>
    </source>
</evidence>
<dbReference type="InterPro" id="IPR011051">
    <property type="entry name" value="RmlC_Cupin_sf"/>
</dbReference>
<dbReference type="EC" id="1.13.11.54" evidence="13"/>
<comment type="subunit">
    <text evidence="13">Monomer.</text>
</comment>
<evidence type="ECO:0000256" key="3">
    <source>
        <dbReference type="ARBA" id="ARBA00004123"/>
    </source>
</evidence>
<dbReference type="GO" id="GO:0005886">
    <property type="term" value="C:plasma membrane"/>
    <property type="evidence" value="ECO:0007669"/>
    <property type="project" value="UniProtKB-SubCell"/>
</dbReference>
<comment type="cofactor">
    <cofactor evidence="13">
        <name>Fe(2+)</name>
        <dbReference type="ChEBI" id="CHEBI:29033"/>
    </cofactor>
    <cofactor evidence="13">
        <name>Ni(2+)</name>
        <dbReference type="ChEBI" id="CHEBI:49786"/>
    </cofactor>
    <text evidence="13">Binds either 1 Fe or Ni cation per monomer. Iron-binding promotes an acireductone dioxygenase reaction producing 2-keto-4-methylthiobutyrate, while nickel-binding promotes an acireductone dioxygenase reaction producing 3-(methylsulfanyl)propanoate.</text>
</comment>
<comment type="cofactor">
    <cofactor evidence="2">
        <name>Ni(2+)</name>
        <dbReference type="ChEBI" id="CHEBI:49786"/>
    </cofactor>
</comment>
<evidence type="ECO:0000256" key="8">
    <source>
        <dbReference type="ARBA" id="ARBA00022964"/>
    </source>
</evidence>
<dbReference type="InterPro" id="IPR004313">
    <property type="entry name" value="ARD"/>
</dbReference>
<reference evidence="14 15" key="1">
    <citation type="submission" date="2019-01" db="EMBL/GenBank/DDBJ databases">
        <title>Draft Genome and Complete Hox-Cluster Characterization of the Sterlet Sturgeon (Acipenser ruthenus).</title>
        <authorList>
            <person name="Wei Q."/>
        </authorList>
    </citation>
    <scope>NUCLEOTIDE SEQUENCE [LARGE SCALE GENOMIC DNA]</scope>
    <source>
        <strain evidence="14">WHYD16114868_AA</strain>
        <tissue evidence="14">Blood</tissue>
    </source>
</reference>
<dbReference type="FunFam" id="2.60.120.10:FF:000031">
    <property type="entry name" value="1,2-dihydroxy-3-keto-5-methylthiopentene dioxygenase"/>
    <property type="match status" value="1"/>
</dbReference>
<comment type="pathway">
    <text evidence="13">Amino-acid biosynthesis; L-methionine biosynthesis via salvage pathway; L-methionine from S-methyl-5-thio-alpha-D-ribose 1-phosphate: step 5/6.</text>
</comment>